<accession>A0A066W8W2</accession>
<dbReference type="GeneID" id="25264249"/>
<comment type="similarity">
    <text evidence="6">Belongs to the WD repeat WDR12/YTM1 family.</text>
</comment>
<keyword evidence="1 6" id="KW-0690">Ribosome biogenesis</keyword>
<dbReference type="InParanoid" id="A0A066W8W2"/>
<dbReference type="PROSITE" id="PS50294">
    <property type="entry name" value="WD_REPEATS_REGION"/>
    <property type="match status" value="1"/>
</dbReference>
<dbReference type="InterPro" id="IPR019775">
    <property type="entry name" value="WD40_repeat_CS"/>
</dbReference>
<evidence type="ECO:0000259" key="9">
    <source>
        <dbReference type="Pfam" id="PF08154"/>
    </source>
</evidence>
<evidence type="ECO:0000256" key="5">
    <source>
        <dbReference type="ARBA" id="ARBA00023242"/>
    </source>
</evidence>
<dbReference type="SUPFAM" id="SSF50978">
    <property type="entry name" value="WD40 repeat-like"/>
    <property type="match status" value="1"/>
</dbReference>
<dbReference type="SMART" id="SM00320">
    <property type="entry name" value="WD40"/>
    <property type="match status" value="7"/>
</dbReference>
<comment type="subunit">
    <text evidence="6">Component of the NOP7 complex, composed of ERB1, NOP7 and YTM1. Within the NOP7 complex ERB1 appears to interact directly with NOP7 and YTM1. The NOP7 complex also associates with the 66S pre-ribosome.</text>
</comment>
<dbReference type="OrthoDB" id="10251381at2759"/>
<keyword evidence="5 6" id="KW-0539">Nucleus</keyword>
<feature type="repeat" description="WD" evidence="7">
    <location>
        <begin position="469"/>
        <end position="503"/>
    </location>
</feature>
<dbReference type="Pfam" id="PF08154">
    <property type="entry name" value="NLE"/>
    <property type="match status" value="1"/>
</dbReference>
<reference evidence="10 11" key="1">
    <citation type="submission" date="2014-05" db="EMBL/GenBank/DDBJ databases">
        <title>Draft genome sequence of a rare smut relative, Tilletiaria anomala UBC 951.</title>
        <authorList>
            <consortium name="DOE Joint Genome Institute"/>
            <person name="Toome M."/>
            <person name="Kuo A."/>
            <person name="Henrissat B."/>
            <person name="Lipzen A."/>
            <person name="Tritt A."/>
            <person name="Yoshinaga Y."/>
            <person name="Zane M."/>
            <person name="Barry K."/>
            <person name="Grigoriev I.V."/>
            <person name="Spatafora J.W."/>
            <person name="Aimea M.C."/>
        </authorList>
    </citation>
    <scope>NUCLEOTIDE SEQUENCE [LARGE SCALE GENOMIC DNA]</scope>
    <source>
        <strain evidence="10 11">UBC 951</strain>
    </source>
</reference>
<dbReference type="Pfam" id="PF00400">
    <property type="entry name" value="WD40"/>
    <property type="match status" value="4"/>
</dbReference>
<keyword evidence="4" id="KW-0677">Repeat</keyword>
<feature type="compositionally biased region" description="Basic residues" evidence="8">
    <location>
        <begin position="346"/>
        <end position="360"/>
    </location>
</feature>
<dbReference type="GO" id="GO:0000466">
    <property type="term" value="P:maturation of 5.8S rRNA from tricistronic rRNA transcript (SSU-rRNA, 5.8S rRNA, LSU-rRNA)"/>
    <property type="evidence" value="ECO:0007669"/>
    <property type="project" value="UniProtKB-UniRule"/>
</dbReference>
<feature type="compositionally biased region" description="Acidic residues" evidence="8">
    <location>
        <begin position="332"/>
        <end position="343"/>
    </location>
</feature>
<dbReference type="HAMAP" id="MF_03029">
    <property type="entry name" value="WDR12"/>
    <property type="match status" value="1"/>
</dbReference>
<dbReference type="PANTHER" id="PTHR19855">
    <property type="entry name" value="WD40 REPEAT PROTEIN 12, 37"/>
    <property type="match status" value="1"/>
</dbReference>
<evidence type="ECO:0000313" key="11">
    <source>
        <dbReference type="Proteomes" id="UP000027361"/>
    </source>
</evidence>
<keyword evidence="11" id="KW-1185">Reference proteome</keyword>
<evidence type="ECO:0000256" key="1">
    <source>
        <dbReference type="ARBA" id="ARBA00022517"/>
    </source>
</evidence>
<dbReference type="PROSITE" id="PS00678">
    <property type="entry name" value="WD_REPEATS_1"/>
    <property type="match status" value="2"/>
</dbReference>
<dbReference type="OMA" id="WASAVAW"/>
<dbReference type="InterPro" id="IPR001680">
    <property type="entry name" value="WD40_rpt"/>
</dbReference>
<dbReference type="RefSeq" id="XP_013243856.1">
    <property type="nucleotide sequence ID" value="XM_013388402.1"/>
</dbReference>
<evidence type="ECO:0000256" key="4">
    <source>
        <dbReference type="ARBA" id="ARBA00022737"/>
    </source>
</evidence>
<evidence type="ECO:0000256" key="6">
    <source>
        <dbReference type="HAMAP-Rule" id="MF_03029"/>
    </source>
</evidence>
<evidence type="ECO:0000256" key="8">
    <source>
        <dbReference type="SAM" id="MobiDB-lite"/>
    </source>
</evidence>
<gene>
    <name evidence="6" type="primary">YTM1</name>
    <name evidence="10" type="ORF">K437DRAFT_255782</name>
</gene>
<organism evidence="10 11">
    <name type="scientific">Tilletiaria anomala (strain ATCC 24038 / CBS 436.72 / UBC 951)</name>
    <dbReference type="NCBI Taxonomy" id="1037660"/>
    <lineage>
        <taxon>Eukaryota</taxon>
        <taxon>Fungi</taxon>
        <taxon>Dikarya</taxon>
        <taxon>Basidiomycota</taxon>
        <taxon>Ustilaginomycotina</taxon>
        <taxon>Exobasidiomycetes</taxon>
        <taxon>Georgefischeriales</taxon>
        <taxon>Tilletiariaceae</taxon>
        <taxon>Tilletiaria</taxon>
    </lineage>
</organism>
<name>A0A066W8W2_TILAU</name>
<dbReference type="HOGENOM" id="CLU_000288_57_0_1"/>
<dbReference type="Gene3D" id="2.130.10.10">
    <property type="entry name" value="YVTN repeat-like/Quinoprotein amine dehydrogenase"/>
    <property type="match status" value="2"/>
</dbReference>
<feature type="region of interest" description="Disordered" evidence="8">
    <location>
        <begin position="318"/>
        <end position="371"/>
    </location>
</feature>
<dbReference type="GO" id="GO:0005730">
    <property type="term" value="C:nucleolus"/>
    <property type="evidence" value="ECO:0007669"/>
    <property type="project" value="UniProtKB-SubCell"/>
</dbReference>
<dbReference type="GO" id="GO:0030687">
    <property type="term" value="C:preribosome, large subunit precursor"/>
    <property type="evidence" value="ECO:0007669"/>
    <property type="project" value="UniProtKB-UniRule"/>
</dbReference>
<feature type="repeat" description="WD" evidence="7">
    <location>
        <begin position="271"/>
        <end position="297"/>
    </location>
</feature>
<dbReference type="EMBL" id="JMSN01000029">
    <property type="protein sequence ID" value="KDN47519.1"/>
    <property type="molecule type" value="Genomic_DNA"/>
</dbReference>
<evidence type="ECO:0000256" key="2">
    <source>
        <dbReference type="ARBA" id="ARBA00022552"/>
    </source>
</evidence>
<dbReference type="GO" id="GO:0005654">
    <property type="term" value="C:nucleoplasm"/>
    <property type="evidence" value="ECO:0007669"/>
    <property type="project" value="UniProtKB-SubCell"/>
</dbReference>
<dbReference type="InterPro" id="IPR012972">
    <property type="entry name" value="NLE"/>
</dbReference>
<dbReference type="AlphaFoldDB" id="A0A066W8W2"/>
<feature type="domain" description="NLE" evidence="9">
    <location>
        <begin position="28"/>
        <end position="104"/>
    </location>
</feature>
<dbReference type="InterPro" id="IPR015943">
    <property type="entry name" value="WD40/YVTN_repeat-like_dom_sf"/>
</dbReference>
<protein>
    <recommendedName>
        <fullName evidence="6">Ribosome biogenesis protein YTM1</fullName>
    </recommendedName>
</protein>
<dbReference type="InterPro" id="IPR036322">
    <property type="entry name" value="WD40_repeat_dom_sf"/>
</dbReference>
<dbReference type="GO" id="GO:0000463">
    <property type="term" value="P:maturation of LSU-rRNA from tricistronic rRNA transcript (SSU-rRNA, 5.8S rRNA, LSU-rRNA)"/>
    <property type="evidence" value="ECO:0007669"/>
    <property type="project" value="UniProtKB-UniRule"/>
</dbReference>
<keyword evidence="2 6" id="KW-0698">rRNA processing</keyword>
<evidence type="ECO:0000256" key="3">
    <source>
        <dbReference type="ARBA" id="ARBA00022574"/>
    </source>
</evidence>
<keyword evidence="3 7" id="KW-0853">WD repeat</keyword>
<dbReference type="PROSITE" id="PS50082">
    <property type="entry name" value="WD_REPEATS_2"/>
    <property type="match status" value="3"/>
</dbReference>
<comment type="subcellular location">
    <subcellularLocation>
        <location evidence="6">Nucleus</location>
        <location evidence="6">Nucleolus</location>
    </subcellularLocation>
    <subcellularLocation>
        <location evidence="6">Nucleus</location>
        <location evidence="6">Nucleoplasm</location>
    </subcellularLocation>
</comment>
<proteinExistence type="inferred from homology"/>
<dbReference type="PANTHER" id="PTHR19855:SF11">
    <property type="entry name" value="RIBOSOME BIOGENESIS PROTEIN WDR12"/>
    <property type="match status" value="1"/>
</dbReference>
<dbReference type="GO" id="GO:0043021">
    <property type="term" value="F:ribonucleoprotein complex binding"/>
    <property type="evidence" value="ECO:0007669"/>
    <property type="project" value="UniProtKB-UniRule"/>
</dbReference>
<evidence type="ECO:0000313" key="10">
    <source>
        <dbReference type="EMBL" id="KDN47519.1"/>
    </source>
</evidence>
<comment type="caution">
    <text evidence="10">The sequence shown here is derived from an EMBL/GenBank/DDBJ whole genome shotgun (WGS) entry which is preliminary data.</text>
</comment>
<comment type="function">
    <text evidence="6">Component of the NOP7 complex, which is required for maturation of the 25S and 5.8S ribosomal RNAs and formation of the 60S ribosome.</text>
</comment>
<dbReference type="Proteomes" id="UP000027361">
    <property type="component" value="Unassembled WGS sequence"/>
</dbReference>
<feature type="compositionally biased region" description="Basic and acidic residues" evidence="8">
    <location>
        <begin position="319"/>
        <end position="331"/>
    </location>
</feature>
<sequence>MADTSAQDARLSGRGASTTSGDVFRNVPIVLKTSIPGASIPLTPYLVPTSWRRTHLSTLVNRVLRTSTLLPGQEAEWQDGATAVPFDFIVDGQLLRNISLGEYLERSSKDAEITLELEYIRSTLPPRFENQIPQDDWVGSVDASRSGLFLTSSYDGTVRIFSHTSTSTPLYSLKAAPAGTSNPALSSAAWLPPPAVGADASSFASRLVTAGMDGIVRLFELPTEVLQLRDPTAGAGAASRKARMLWSGALHAPGSTASSSSLSGGLAVQPLSSVTASADGRYILSAGWDGCVGVWDVAAGLSAKPGSVMDVDVDEFDTEAQRAPDVEREADEHDDEGNSDEDDATRRKRRKAMSGKRTRALHSAAMGGSHRPELILRHTTPLHAAATATAAAGGSSAPALVPGSSAKVARAIFDSSAASSSSSVGSGAASRKVFSAGWNGSVKYWDIDAGGLLLSTKSSDKVIMDVTQLTSASASSSAGLLATAHIDRSIGLWDFRSSSTASSSIVLPIANAHTGPVNAVAAHPISGHLLASASLDGSVKGWDVRSSKQPLFTLTSPPPPLSALGGANAAKAINAPTRLLCVDWMQDGQGIVAGGQDCRISVWRGQGIGSQELKPLTEYDRP</sequence>
<evidence type="ECO:0000256" key="7">
    <source>
        <dbReference type="PROSITE-ProRule" id="PRU00221"/>
    </source>
</evidence>
<dbReference type="STRING" id="1037660.A0A066W8W2"/>
<feature type="repeat" description="WD" evidence="7">
    <location>
        <begin position="510"/>
        <end position="552"/>
    </location>
</feature>
<dbReference type="InterPro" id="IPR028599">
    <property type="entry name" value="WDR12/Ytm1"/>
</dbReference>